<evidence type="ECO:0000256" key="5">
    <source>
        <dbReference type="ARBA" id="ARBA00023170"/>
    </source>
</evidence>
<evidence type="ECO:0000256" key="6">
    <source>
        <dbReference type="SAM" id="Phobius"/>
    </source>
</evidence>
<feature type="transmembrane region" description="Helical" evidence="6">
    <location>
        <begin position="284"/>
        <end position="303"/>
    </location>
</feature>
<accession>A0A8S3SQT1</accession>
<dbReference type="AlphaFoldDB" id="A0A8S3SQT1"/>
<evidence type="ECO:0000256" key="3">
    <source>
        <dbReference type="ARBA" id="ARBA00022989"/>
    </source>
</evidence>
<organism evidence="7 8">
    <name type="scientific">Mytilus edulis</name>
    <name type="common">Blue mussel</name>
    <dbReference type="NCBI Taxonomy" id="6550"/>
    <lineage>
        <taxon>Eukaryota</taxon>
        <taxon>Metazoa</taxon>
        <taxon>Spiralia</taxon>
        <taxon>Lophotrochozoa</taxon>
        <taxon>Mollusca</taxon>
        <taxon>Bivalvia</taxon>
        <taxon>Autobranchia</taxon>
        <taxon>Pteriomorphia</taxon>
        <taxon>Mytilida</taxon>
        <taxon>Mytiloidea</taxon>
        <taxon>Mytilidae</taxon>
        <taxon>Mytilinae</taxon>
        <taxon>Mytilus</taxon>
    </lineage>
</organism>
<dbReference type="GO" id="GO:0016020">
    <property type="term" value="C:membrane"/>
    <property type="evidence" value="ECO:0007669"/>
    <property type="project" value="UniProtKB-SubCell"/>
</dbReference>
<feature type="transmembrane region" description="Helical" evidence="6">
    <location>
        <begin position="208"/>
        <end position="229"/>
    </location>
</feature>
<gene>
    <name evidence="7" type="ORF">MEDL_32727</name>
</gene>
<evidence type="ECO:0000313" key="7">
    <source>
        <dbReference type="EMBL" id="CAG2219150.1"/>
    </source>
</evidence>
<comment type="subcellular location">
    <subcellularLocation>
        <location evidence="1">Membrane</location>
        <topology evidence="1">Multi-pass membrane protein</topology>
    </subcellularLocation>
</comment>
<dbReference type="InterPro" id="IPR013604">
    <property type="entry name" value="7TM_chemorcpt"/>
</dbReference>
<dbReference type="GO" id="GO:0050909">
    <property type="term" value="P:sensory perception of taste"/>
    <property type="evidence" value="ECO:0007669"/>
    <property type="project" value="InterPro"/>
</dbReference>
<feature type="transmembrane region" description="Helical" evidence="6">
    <location>
        <begin position="177"/>
        <end position="196"/>
    </location>
</feature>
<dbReference type="PANTHER" id="PTHR21421:SF29">
    <property type="entry name" value="GUSTATORY RECEPTOR 5A FOR TREHALOSE-RELATED"/>
    <property type="match status" value="1"/>
</dbReference>
<evidence type="ECO:0000256" key="1">
    <source>
        <dbReference type="ARBA" id="ARBA00004141"/>
    </source>
</evidence>
<dbReference type="EMBL" id="CAJPWZ010001624">
    <property type="protein sequence ID" value="CAG2219150.1"/>
    <property type="molecule type" value="Genomic_DNA"/>
</dbReference>
<feature type="transmembrane region" description="Helical" evidence="6">
    <location>
        <begin position="96"/>
        <end position="125"/>
    </location>
</feature>
<dbReference type="GO" id="GO:0051606">
    <property type="term" value="P:detection of stimulus"/>
    <property type="evidence" value="ECO:0007669"/>
    <property type="project" value="UniProtKB-ARBA"/>
</dbReference>
<evidence type="ECO:0000256" key="2">
    <source>
        <dbReference type="ARBA" id="ARBA00022692"/>
    </source>
</evidence>
<keyword evidence="2 6" id="KW-0812">Transmembrane</keyword>
<reference evidence="7" key="1">
    <citation type="submission" date="2021-03" db="EMBL/GenBank/DDBJ databases">
        <authorList>
            <person name="Bekaert M."/>
        </authorList>
    </citation>
    <scope>NUCLEOTIDE SEQUENCE</scope>
</reference>
<dbReference type="OrthoDB" id="6120369at2759"/>
<dbReference type="PANTHER" id="PTHR21421">
    <property type="entry name" value="GUSTATORY RECEPTOR"/>
    <property type="match status" value="1"/>
</dbReference>
<dbReference type="Pfam" id="PF08395">
    <property type="entry name" value="7tm_7"/>
    <property type="match status" value="1"/>
</dbReference>
<name>A0A8S3SQT1_MYTED</name>
<dbReference type="GO" id="GO:0038023">
    <property type="term" value="F:signaling receptor activity"/>
    <property type="evidence" value="ECO:0007669"/>
    <property type="project" value="UniProtKB-ARBA"/>
</dbReference>
<keyword evidence="4 6" id="KW-0472">Membrane</keyword>
<keyword evidence="8" id="KW-1185">Reference proteome</keyword>
<proteinExistence type="predicted"/>
<evidence type="ECO:0000256" key="4">
    <source>
        <dbReference type="ARBA" id="ARBA00023136"/>
    </source>
</evidence>
<dbReference type="Proteomes" id="UP000683360">
    <property type="component" value="Unassembled WGS sequence"/>
</dbReference>
<sequence>MVSAFEIGPPSCRFKDCVHNISITMNDITRIKPLHDPSVQSTGMDGTKKEIEEERASDAFKPLIRFLEIFGSYSQRQKRGLLVTTNFTPFDQSNGITFYIVTITFGVLGIFHNGIAISNTVLLLLNISLLKQEFKNVTRRIRDIINVQQLDDLESLRLQHECIVELVKVGNLMFRHIGGMTYVYGIPMVCLTLYGATMRSLDTVDICALAGVMMVVVIVMFVITFMGAYMCQAAHEPLDDLYQINMSKQSPQIISQIQIFISRLTGTNIGINVYGLFVIDHSTILMVFGTIVSYAVIVVQFSLTPNCQTVSINSTYES</sequence>
<keyword evidence="3 6" id="KW-1133">Transmembrane helix</keyword>
<keyword evidence="5" id="KW-0675">Receptor</keyword>
<evidence type="ECO:0000313" key="8">
    <source>
        <dbReference type="Proteomes" id="UP000683360"/>
    </source>
</evidence>
<protein>
    <recommendedName>
        <fullName evidence="9">Gustatory receptor</fullName>
    </recommendedName>
</protein>
<evidence type="ECO:0008006" key="9">
    <source>
        <dbReference type="Google" id="ProtNLM"/>
    </source>
</evidence>
<comment type="caution">
    <text evidence="7">The sequence shown here is derived from an EMBL/GenBank/DDBJ whole genome shotgun (WGS) entry which is preliminary data.</text>
</comment>